<gene>
    <name evidence="9" type="ORF">TeGR_g5898</name>
</gene>
<dbReference type="InterPro" id="IPR035952">
    <property type="entry name" value="Rhomboid-like_sf"/>
</dbReference>
<evidence type="ECO:0000313" key="9">
    <source>
        <dbReference type="EMBL" id="GMI52915.1"/>
    </source>
</evidence>
<evidence type="ECO:0000256" key="7">
    <source>
        <dbReference type="RuleBase" id="RU363059"/>
    </source>
</evidence>
<accession>A0ABQ6NA98</accession>
<evidence type="ECO:0000256" key="5">
    <source>
        <dbReference type="ARBA" id="ARBA00022989"/>
    </source>
</evidence>
<evidence type="ECO:0000256" key="8">
    <source>
        <dbReference type="SAM" id="MobiDB-lite"/>
    </source>
</evidence>
<evidence type="ECO:0000256" key="3">
    <source>
        <dbReference type="ARBA" id="ARBA00022692"/>
    </source>
</evidence>
<dbReference type="Proteomes" id="UP001165060">
    <property type="component" value="Unassembled WGS sequence"/>
</dbReference>
<keyword evidence="10" id="KW-1185">Reference proteome</keyword>
<evidence type="ECO:0000256" key="4">
    <source>
        <dbReference type="ARBA" id="ARBA00022824"/>
    </source>
</evidence>
<reference evidence="9 10" key="1">
    <citation type="journal article" date="2023" name="Commun. Biol.">
        <title>Genome analysis of Parmales, the sister group of diatoms, reveals the evolutionary specialization of diatoms from phago-mixotrophs to photoautotrophs.</title>
        <authorList>
            <person name="Ban H."/>
            <person name="Sato S."/>
            <person name="Yoshikawa S."/>
            <person name="Yamada K."/>
            <person name="Nakamura Y."/>
            <person name="Ichinomiya M."/>
            <person name="Sato N."/>
            <person name="Blanc-Mathieu R."/>
            <person name="Endo H."/>
            <person name="Kuwata A."/>
            <person name="Ogata H."/>
        </authorList>
    </citation>
    <scope>NUCLEOTIDE SEQUENCE [LARGE SCALE GENOMIC DNA]</scope>
</reference>
<comment type="caution">
    <text evidence="9">The sequence shown here is derived from an EMBL/GenBank/DDBJ whole genome shotgun (WGS) entry which is preliminary data.</text>
</comment>
<proteinExistence type="inferred from homology"/>
<evidence type="ECO:0000256" key="6">
    <source>
        <dbReference type="ARBA" id="ARBA00023136"/>
    </source>
</evidence>
<keyword evidence="4 7" id="KW-0256">Endoplasmic reticulum</keyword>
<comment type="function">
    <text evidence="7">May be involved in the degradation of misfolded endoplasmic reticulum (ER) luminal proteins.</text>
</comment>
<protein>
    <recommendedName>
        <fullName evidence="7">Derlin</fullName>
    </recommendedName>
</protein>
<dbReference type="PANTHER" id="PTHR11009">
    <property type="entry name" value="DER1-LIKE PROTEIN, DERLIN"/>
    <property type="match status" value="1"/>
</dbReference>
<feature type="compositionally biased region" description="Basic residues" evidence="8">
    <location>
        <begin position="16"/>
        <end position="29"/>
    </location>
</feature>
<comment type="subcellular location">
    <subcellularLocation>
        <location evidence="1 7">Endoplasmic reticulum membrane</location>
        <topology evidence="1 7">Multi-pass membrane protein</topology>
    </subcellularLocation>
</comment>
<keyword evidence="3 7" id="KW-0812">Transmembrane</keyword>
<dbReference type="Pfam" id="PF04511">
    <property type="entry name" value="DER1"/>
    <property type="match status" value="1"/>
</dbReference>
<feature type="transmembrane region" description="Helical" evidence="7">
    <location>
        <begin position="147"/>
        <end position="168"/>
    </location>
</feature>
<evidence type="ECO:0000256" key="1">
    <source>
        <dbReference type="ARBA" id="ARBA00004477"/>
    </source>
</evidence>
<dbReference type="EMBL" id="BRYB01006604">
    <property type="protein sequence ID" value="GMI52915.1"/>
    <property type="molecule type" value="Genomic_DNA"/>
</dbReference>
<organism evidence="9 10">
    <name type="scientific">Tetraparma gracilis</name>
    <dbReference type="NCBI Taxonomy" id="2962635"/>
    <lineage>
        <taxon>Eukaryota</taxon>
        <taxon>Sar</taxon>
        <taxon>Stramenopiles</taxon>
        <taxon>Ochrophyta</taxon>
        <taxon>Bolidophyceae</taxon>
        <taxon>Parmales</taxon>
        <taxon>Triparmaceae</taxon>
        <taxon>Tetraparma</taxon>
    </lineage>
</organism>
<evidence type="ECO:0000313" key="10">
    <source>
        <dbReference type="Proteomes" id="UP001165060"/>
    </source>
</evidence>
<sequence>MVRGGASPRKAPSQPAKKRRAPPSSKRRSSSLSSLADATKAKTLSGKASLSSNKPKARLDDLASKYWAVPKATRAYMTLTVLATASSLLLGDELAQSLFALTPGWFPLQPHRLITAGAYLGAPSVQALMSVYYLFAYGSSLESSYGLATFLLFLSLQVLALACFSTAVSSPFYAQPLITAMLHVVSRQDALANVKWLIFTVPYWTLPYGLMLSDVLQAQSAAAATPHVLGILAGHLWHFFKVIWPAKTGSDWLVAPRWLRARLDEDGADKGGGEARVKRRRGKGVALGDL</sequence>
<comment type="caution">
    <text evidence="7">Lacks conserved residue(s) required for the propagation of feature annotation.</text>
</comment>
<keyword evidence="6 7" id="KW-0472">Membrane</keyword>
<keyword evidence="5 7" id="KW-1133">Transmembrane helix</keyword>
<feature type="transmembrane region" description="Helical" evidence="7">
    <location>
        <begin position="111"/>
        <end position="135"/>
    </location>
</feature>
<name>A0ABQ6NA98_9STRA</name>
<comment type="similarity">
    <text evidence="2 7">Belongs to the derlin family.</text>
</comment>
<dbReference type="InterPro" id="IPR007599">
    <property type="entry name" value="DER1"/>
</dbReference>
<dbReference type="SUPFAM" id="SSF144091">
    <property type="entry name" value="Rhomboid-like"/>
    <property type="match status" value="1"/>
</dbReference>
<evidence type="ECO:0000256" key="2">
    <source>
        <dbReference type="ARBA" id="ARBA00008917"/>
    </source>
</evidence>
<feature type="region of interest" description="Disordered" evidence="8">
    <location>
        <begin position="1"/>
        <end position="54"/>
    </location>
</feature>
<feature type="region of interest" description="Disordered" evidence="8">
    <location>
        <begin position="269"/>
        <end position="290"/>
    </location>
</feature>